<organism evidence="1 2">
    <name type="scientific">Rhodofomes roseus</name>
    <dbReference type="NCBI Taxonomy" id="34475"/>
    <lineage>
        <taxon>Eukaryota</taxon>
        <taxon>Fungi</taxon>
        <taxon>Dikarya</taxon>
        <taxon>Basidiomycota</taxon>
        <taxon>Agaricomycotina</taxon>
        <taxon>Agaricomycetes</taxon>
        <taxon>Polyporales</taxon>
        <taxon>Rhodofomes</taxon>
    </lineage>
</organism>
<reference evidence="1 2" key="1">
    <citation type="journal article" date="2021" name="Environ. Microbiol.">
        <title>Gene family expansions and transcriptome signatures uncover fungal adaptations to wood decay.</title>
        <authorList>
            <person name="Hage H."/>
            <person name="Miyauchi S."/>
            <person name="Viragh M."/>
            <person name="Drula E."/>
            <person name="Min B."/>
            <person name="Chaduli D."/>
            <person name="Navarro D."/>
            <person name="Favel A."/>
            <person name="Norest M."/>
            <person name="Lesage-Meessen L."/>
            <person name="Balint B."/>
            <person name="Merenyi Z."/>
            <person name="de Eugenio L."/>
            <person name="Morin E."/>
            <person name="Martinez A.T."/>
            <person name="Baldrian P."/>
            <person name="Stursova M."/>
            <person name="Martinez M.J."/>
            <person name="Novotny C."/>
            <person name="Magnuson J.K."/>
            <person name="Spatafora J.W."/>
            <person name="Maurice S."/>
            <person name="Pangilinan J."/>
            <person name="Andreopoulos W."/>
            <person name="LaButti K."/>
            <person name="Hundley H."/>
            <person name="Na H."/>
            <person name="Kuo A."/>
            <person name="Barry K."/>
            <person name="Lipzen A."/>
            <person name="Henrissat B."/>
            <person name="Riley R."/>
            <person name="Ahrendt S."/>
            <person name="Nagy L.G."/>
            <person name="Grigoriev I.V."/>
            <person name="Martin F."/>
            <person name="Rosso M.N."/>
        </authorList>
    </citation>
    <scope>NUCLEOTIDE SEQUENCE [LARGE SCALE GENOMIC DNA]</scope>
    <source>
        <strain evidence="1 2">CIRM-BRFM 1785</strain>
    </source>
</reference>
<evidence type="ECO:0000313" key="1">
    <source>
        <dbReference type="EMBL" id="KAH9832065.1"/>
    </source>
</evidence>
<dbReference type="EMBL" id="JADCUA010000023">
    <property type="protein sequence ID" value="KAH9832065.1"/>
    <property type="molecule type" value="Genomic_DNA"/>
</dbReference>
<evidence type="ECO:0008006" key="3">
    <source>
        <dbReference type="Google" id="ProtNLM"/>
    </source>
</evidence>
<comment type="caution">
    <text evidence="1">The sequence shown here is derived from an EMBL/GenBank/DDBJ whole genome shotgun (WGS) entry which is preliminary data.</text>
</comment>
<name>A0ABQ8K545_9APHY</name>
<dbReference type="GeneID" id="72008624"/>
<sequence>MFLTFSANKKAPDVSTLRGTAPLEDLLRTRAPKPPSYAVSVEVYVRREPEVNVDLHTETWVVDRQPERPLARGHVLTLRSLDHVIGSGRISTITCLARHWVTFRLAGAREGTQIRVPVPWAGLSGYKIHIHATQFHMLSPTPEPHEIFKDTPPFADPDVNPYEFDLTAGKEICLLAKLRSELEDMNYDGQDGED</sequence>
<protein>
    <recommendedName>
        <fullName evidence="3">Hint domain-containing protein</fullName>
    </recommendedName>
</protein>
<evidence type="ECO:0000313" key="2">
    <source>
        <dbReference type="Proteomes" id="UP000814176"/>
    </source>
</evidence>
<dbReference type="Proteomes" id="UP000814176">
    <property type="component" value="Unassembled WGS sequence"/>
</dbReference>
<keyword evidence="2" id="KW-1185">Reference proteome</keyword>
<gene>
    <name evidence="1" type="ORF">C8Q71DRAFT_861353</name>
</gene>
<dbReference type="RefSeq" id="XP_047775111.1">
    <property type="nucleotide sequence ID" value="XM_047927892.1"/>
</dbReference>
<proteinExistence type="predicted"/>
<accession>A0ABQ8K545</accession>